<sequence>MKVQRLIEKYKKLEGVWNAEGAELARQIFLQDLEQLDKPQPVKVKKFVAEWIEEARKACKVAELFEFDFTNDEVRKWFMQERPFDLVARAWLDGYEVEEEKRYIVSLNNGQPLTKTQSGKVLYFNQNIITGNYKFTRKELEEAGFGWVFDCEGVEVEEVE</sequence>
<dbReference type="AlphaFoldDB" id="A0A2N9ZZ37"/>
<reference evidence="1 2" key="1">
    <citation type="submission" date="2015-03" db="EMBL/GenBank/DDBJ databases">
        <authorList>
            <consortium name="Pathogen Informatics"/>
        </authorList>
    </citation>
    <scope>NUCLEOTIDE SEQUENCE [LARGE SCALE GENOMIC DNA]</scope>
    <source>
        <strain evidence="1 2">SMRU737</strain>
    </source>
</reference>
<dbReference type="RefSeq" id="WP_050222899.1">
    <property type="nucleotide sequence ID" value="NZ_CFGT01000004.1"/>
</dbReference>
<gene>
    <name evidence="1" type="ORF">ERS020247_00772</name>
</gene>
<proteinExistence type="predicted"/>
<name>A0A2N9ZZ37_9STRE</name>
<dbReference type="Pfam" id="PF07852">
    <property type="entry name" value="DUF1642"/>
    <property type="match status" value="1"/>
</dbReference>
<dbReference type="Proteomes" id="UP000048179">
    <property type="component" value="Unassembled WGS sequence"/>
</dbReference>
<evidence type="ECO:0000313" key="1">
    <source>
        <dbReference type="EMBL" id="CEY58992.1"/>
    </source>
</evidence>
<accession>A0A2N9ZZ37</accession>
<protein>
    <submittedName>
        <fullName evidence="1">Phage protein</fullName>
    </submittedName>
</protein>
<dbReference type="InterPro" id="IPR012865">
    <property type="entry name" value="DUF1642"/>
</dbReference>
<organism evidence="1 2">
    <name type="scientific">Streptococcus pseudopneumoniae</name>
    <dbReference type="NCBI Taxonomy" id="257758"/>
    <lineage>
        <taxon>Bacteria</taxon>
        <taxon>Bacillati</taxon>
        <taxon>Bacillota</taxon>
        <taxon>Bacilli</taxon>
        <taxon>Lactobacillales</taxon>
        <taxon>Streptococcaceae</taxon>
        <taxon>Streptococcus</taxon>
    </lineage>
</organism>
<dbReference type="EMBL" id="CFGT01000004">
    <property type="protein sequence ID" value="CEY58992.1"/>
    <property type="molecule type" value="Genomic_DNA"/>
</dbReference>
<evidence type="ECO:0000313" key="2">
    <source>
        <dbReference type="Proteomes" id="UP000048179"/>
    </source>
</evidence>